<dbReference type="RefSeq" id="WP_344636680.1">
    <property type="nucleotide sequence ID" value="NZ_BAAATR010000010.1"/>
</dbReference>
<feature type="region of interest" description="Disordered" evidence="1">
    <location>
        <begin position="1"/>
        <end position="27"/>
    </location>
</feature>
<evidence type="ECO:0000259" key="2">
    <source>
        <dbReference type="Pfam" id="PF12770"/>
    </source>
</evidence>
<sequence>MTATEGDTAEDGRGPNEMSEQEIRRERDQLLDGLVDGSFDEPDGPALWGLAGDLSYELFLRQERAEDLRLAAEAFERAFARPDDDEEVWDAWRIVYGHVLVFHYDEQPDRQLLDRAEELIAHGLAAPVLDSPYEHVRVLGRYLLSRFARLRWQQAADQDVAVRRELLGRALELHYAALVDQTPGSRQFAELHEEIGGLHHERYRIGGGVPDAESAAAHYREAIAAAPPDSDLGLLHYGLASALMAHGHLTTDRDLLEQARAEFGLALVEAGRAPAERPWWGREAAARQVYIRALLWSNWDDRSQVGAALAELEPLLAEPGAMDELPPPYLAAFGQLLYDRAAERDDTGGRDRALELAQLAFERWEPERDGPAWRVAGLVAMLQQRRYRVDEDPERLRMVDRACTAALADDGCDPDVRRMITAVHVWCRSELVELGLAVRDDSFGQQYQEVYQSYLELLGGFERGENFLNLSDQDFTNLANDVGGHDQLLQEFDRLYAQWLTMDPTGPGYGQFAGMLHRQIPMVDPHGNRVTVERRTALFEAAAEAHRDDPVLLSALHGAEGAIRLNAETAGDGSGLAEALRHLETAHGLAGENEDLRRCIEMIRSFATGHRGQLHGAADDMAEAAQVMDRVRNQQVYSPYLNRLLEGQLAGSEAVRAARRGDLAGADRCIATLAEVYRELNPEDPSRGEVWTMLENSRVARDHLARAIGAPLSRRPPGGPTTAELRRQAARLPRDRHAWVLGDAGLARTGEGSEKSDPRILDEGMALLQEALSLSVEGSDDWLRYAACLGGARCAKAGERLDRPGMEPGIGLLERAARLAGGPEHRLWASISLTLGRALRFRADPARDDRRRGRRLGLDALRGYSWAALLQSGTEHAAQAAAEATTTALEAAAWCLEDGVPEEAVQALDACRGLVLHAATTSQSVPEMLAAAGRTDLAREWRAAADASAASAATATGAGGGAEPGAGVPSELRRRVLTALTGPEHGGADQGGAAPARLLDPPTPAEIGTALRTLRADALVYLMPASDDHGGAAVLVTADGGVHSLPLPLLKEDAGPLREYGPGGPTARDLGPAPSAGSWQAGPPPLRRRLDRLCSWAWYAAVKPLLELLVPPPGRTRPPSLILIPMGALGVVPWHAAWWEPVAPGVRRYAVERAEISYAASARLLCDVAARPPVPHTGSALIVGNPTGDLRYAGEEADAVQRAFYPQGSYLGRRGAGEADGAGTPAEVLGWLRGAGDQGRSGGVLHLACHAAVAANQRHSSYLSFNGGELAAEELTEAAGRRDARLELVVLAACRSHVSGRGHNEAYSLATAFLVAGARSVIGSLWPVPDDATSVLMFMTHHYLRREQEPPGRALRRAQLWMLDPVRRLPPGMPPALAARAGEVEPDDLSAWAGFTHLGQ</sequence>
<gene>
    <name evidence="3" type="ORF">GCM10010430_28140</name>
</gene>
<accession>A0ABP5QUK3</accession>
<dbReference type="EMBL" id="BAAATR010000010">
    <property type="protein sequence ID" value="GAA2244673.1"/>
    <property type="molecule type" value="Genomic_DNA"/>
</dbReference>
<feature type="region of interest" description="Disordered" evidence="1">
    <location>
        <begin position="1053"/>
        <end position="1083"/>
    </location>
</feature>
<organism evidence="3 4">
    <name type="scientific">Kitasatospora cystarginea</name>
    <dbReference type="NCBI Taxonomy" id="58350"/>
    <lineage>
        <taxon>Bacteria</taxon>
        <taxon>Bacillati</taxon>
        <taxon>Actinomycetota</taxon>
        <taxon>Actinomycetes</taxon>
        <taxon>Kitasatosporales</taxon>
        <taxon>Streptomycetaceae</taxon>
        <taxon>Kitasatospora</taxon>
    </lineage>
</organism>
<evidence type="ECO:0000256" key="1">
    <source>
        <dbReference type="SAM" id="MobiDB-lite"/>
    </source>
</evidence>
<name>A0ABP5QUK3_9ACTN</name>
<evidence type="ECO:0000313" key="4">
    <source>
        <dbReference type="Proteomes" id="UP001500305"/>
    </source>
</evidence>
<dbReference type="Pfam" id="PF12770">
    <property type="entry name" value="CHAT"/>
    <property type="match status" value="1"/>
</dbReference>
<evidence type="ECO:0000313" key="3">
    <source>
        <dbReference type="EMBL" id="GAA2244673.1"/>
    </source>
</evidence>
<proteinExistence type="predicted"/>
<dbReference type="Proteomes" id="UP001500305">
    <property type="component" value="Unassembled WGS sequence"/>
</dbReference>
<comment type="caution">
    <text evidence="3">The sequence shown here is derived from an EMBL/GenBank/DDBJ whole genome shotgun (WGS) entry which is preliminary data.</text>
</comment>
<keyword evidence="4" id="KW-1185">Reference proteome</keyword>
<feature type="domain" description="CHAT" evidence="2">
    <location>
        <begin position="1092"/>
        <end position="1400"/>
    </location>
</feature>
<dbReference type="InterPro" id="IPR024983">
    <property type="entry name" value="CHAT_dom"/>
</dbReference>
<reference evidence="4" key="1">
    <citation type="journal article" date="2019" name="Int. J. Syst. Evol. Microbiol.">
        <title>The Global Catalogue of Microorganisms (GCM) 10K type strain sequencing project: providing services to taxonomists for standard genome sequencing and annotation.</title>
        <authorList>
            <consortium name="The Broad Institute Genomics Platform"/>
            <consortium name="The Broad Institute Genome Sequencing Center for Infectious Disease"/>
            <person name="Wu L."/>
            <person name="Ma J."/>
        </authorList>
    </citation>
    <scope>NUCLEOTIDE SEQUENCE [LARGE SCALE GENOMIC DNA]</scope>
    <source>
        <strain evidence="4">JCM 7356</strain>
    </source>
</reference>
<protein>
    <recommendedName>
        <fullName evidence="2">CHAT domain-containing protein</fullName>
    </recommendedName>
</protein>